<accession>A0A6L3T0T2</accession>
<reference evidence="1 2" key="1">
    <citation type="submission" date="2019-09" db="EMBL/GenBank/DDBJ databases">
        <title>YIM 48816 draft genome.</title>
        <authorList>
            <person name="Jiang L."/>
        </authorList>
    </citation>
    <scope>NUCLEOTIDE SEQUENCE [LARGE SCALE GENOMIC DNA]</scope>
    <source>
        <strain evidence="1 2">YIM 48816</strain>
    </source>
</reference>
<name>A0A6L3T0T2_9HYPH</name>
<gene>
    <name evidence="1" type="ORF">F6X53_15745</name>
</gene>
<organism evidence="1 2">
    <name type="scientific">Methylobacterium soli</name>
    <dbReference type="NCBI Taxonomy" id="553447"/>
    <lineage>
        <taxon>Bacteria</taxon>
        <taxon>Pseudomonadati</taxon>
        <taxon>Pseudomonadota</taxon>
        <taxon>Alphaproteobacteria</taxon>
        <taxon>Hyphomicrobiales</taxon>
        <taxon>Methylobacteriaceae</taxon>
        <taxon>Methylobacterium</taxon>
    </lineage>
</organism>
<dbReference type="Proteomes" id="UP000474159">
    <property type="component" value="Unassembled WGS sequence"/>
</dbReference>
<keyword evidence="2" id="KW-1185">Reference proteome</keyword>
<evidence type="ECO:0000313" key="1">
    <source>
        <dbReference type="EMBL" id="KAB1078210.1"/>
    </source>
</evidence>
<dbReference type="RefSeq" id="WP_151001150.1">
    <property type="nucleotide sequence ID" value="NZ_BPQY01000021.1"/>
</dbReference>
<dbReference type="EMBL" id="VZZK01000015">
    <property type="protein sequence ID" value="KAB1078210.1"/>
    <property type="molecule type" value="Genomic_DNA"/>
</dbReference>
<protein>
    <submittedName>
        <fullName evidence="1">Uncharacterized protein</fullName>
    </submittedName>
</protein>
<sequence length="104" mass="10639">MTGQPDRTETSWAAIIAEAYAADTKPPLTAELTGRIRTDLAALDLPGGSLDGTRVEAVNGALDAFELALEAVAGPRLVAAEAGGAVQMAHRSEAGHPLRSFGGQ</sequence>
<evidence type="ECO:0000313" key="2">
    <source>
        <dbReference type="Proteomes" id="UP000474159"/>
    </source>
</evidence>
<dbReference type="AlphaFoldDB" id="A0A6L3T0T2"/>
<dbReference type="OrthoDB" id="7998431at2"/>
<proteinExistence type="predicted"/>
<comment type="caution">
    <text evidence="1">The sequence shown here is derived from an EMBL/GenBank/DDBJ whole genome shotgun (WGS) entry which is preliminary data.</text>
</comment>